<protein>
    <submittedName>
        <fullName evidence="2">Predicted ATPase (AAA+ superfamily)</fullName>
    </submittedName>
</protein>
<feature type="domain" description="AAA+ ATPase" evidence="1">
    <location>
        <begin position="136"/>
        <end position="293"/>
    </location>
</feature>
<evidence type="ECO:0000259" key="1">
    <source>
        <dbReference type="SMART" id="SM00382"/>
    </source>
</evidence>
<dbReference type="EMBL" id="UGQB01000004">
    <property type="protein sequence ID" value="STZ08573.1"/>
    <property type="molecule type" value="Genomic_DNA"/>
</dbReference>
<evidence type="ECO:0000313" key="3">
    <source>
        <dbReference type="Proteomes" id="UP000254065"/>
    </source>
</evidence>
<keyword evidence="3" id="KW-1185">Reference proteome</keyword>
<sequence length="378" mass="42175">MTNTPKHWLDKYGLTQAKIAKALKVSPATINLIFNHGKYPKTGANDLYERLCEHLSGQNVSQADIDTIAKPQTQTKLSKQEQAMLLRKQTLSHPAKRQFKLFTNIFTDNVREANQVYQNSDIKDIREALWQTARGNMSFVAVIGQSGAGKSTLRRELIDRLDRQKESVIVIEPYVLATEDNDIKGKTLKSVHIAESILATLAPSVNAKRSPEARFRQVHNLLKESSKAGNHHLLIIEEAHSLPIPTLKHLKRFLELENGFTPLLSIVLIGQNELKNKLSENNEQVREVVQRCEIFELAPFDRDSLEAYLQHRSQSAGRELGEFIDESGLNAIAHRLSAQKGADSLLYPLAVGNLLTGALNVASELGMPVVTGDLVKEV</sequence>
<dbReference type="SUPFAM" id="SSF52540">
    <property type="entry name" value="P-loop containing nucleoside triphosphate hydrolases"/>
    <property type="match status" value="1"/>
</dbReference>
<proteinExistence type="predicted"/>
<dbReference type="RefSeq" id="WP_029102003.1">
    <property type="nucleotide sequence ID" value="NZ_UGQB01000004.1"/>
</dbReference>
<dbReference type="InterPro" id="IPR003593">
    <property type="entry name" value="AAA+_ATPase"/>
</dbReference>
<dbReference type="AlphaFoldDB" id="A0A378QZV1"/>
<dbReference type="Gene3D" id="1.10.8.60">
    <property type="match status" value="1"/>
</dbReference>
<dbReference type="GO" id="GO:0016887">
    <property type="term" value="F:ATP hydrolysis activity"/>
    <property type="evidence" value="ECO:0007669"/>
    <property type="project" value="InterPro"/>
</dbReference>
<dbReference type="PANTHER" id="PTHR35894:SF1">
    <property type="entry name" value="PHOSPHORIBULOKINASE _ URIDINE KINASE FAMILY"/>
    <property type="match status" value="1"/>
</dbReference>
<dbReference type="Pfam" id="PF13401">
    <property type="entry name" value="AAA_22"/>
    <property type="match status" value="1"/>
</dbReference>
<dbReference type="InterPro" id="IPR049945">
    <property type="entry name" value="AAA_22"/>
</dbReference>
<reference evidence="2 3" key="1">
    <citation type="submission" date="2018-06" db="EMBL/GenBank/DDBJ databases">
        <authorList>
            <consortium name="Pathogen Informatics"/>
            <person name="Doyle S."/>
        </authorList>
    </citation>
    <scope>NUCLEOTIDE SEQUENCE [LARGE SCALE GENOMIC DNA]</scope>
    <source>
        <strain evidence="2 3">NCTC12877</strain>
    </source>
</reference>
<name>A0A378QZV1_9GAMM</name>
<dbReference type="STRING" id="1122244.GCA_000426885_00037"/>
<dbReference type="OrthoDB" id="9780149at2"/>
<dbReference type="InterPro" id="IPR027417">
    <property type="entry name" value="P-loop_NTPase"/>
</dbReference>
<organism evidence="2 3">
    <name type="scientific">Moraxella caprae</name>
    <dbReference type="NCBI Taxonomy" id="90240"/>
    <lineage>
        <taxon>Bacteria</taxon>
        <taxon>Pseudomonadati</taxon>
        <taxon>Pseudomonadota</taxon>
        <taxon>Gammaproteobacteria</taxon>
        <taxon>Moraxellales</taxon>
        <taxon>Moraxellaceae</taxon>
        <taxon>Moraxella</taxon>
    </lineage>
</organism>
<dbReference type="PANTHER" id="PTHR35894">
    <property type="entry name" value="GENERAL SECRETION PATHWAY PROTEIN A-RELATED"/>
    <property type="match status" value="1"/>
</dbReference>
<gene>
    <name evidence="2" type="ORF">NCTC12877_01577</name>
</gene>
<accession>A0A378QZV1</accession>
<dbReference type="Proteomes" id="UP000254065">
    <property type="component" value="Unassembled WGS sequence"/>
</dbReference>
<dbReference type="Gene3D" id="3.40.50.300">
    <property type="entry name" value="P-loop containing nucleotide triphosphate hydrolases"/>
    <property type="match status" value="1"/>
</dbReference>
<dbReference type="SMART" id="SM00382">
    <property type="entry name" value="AAA"/>
    <property type="match status" value="1"/>
</dbReference>
<evidence type="ECO:0000313" key="2">
    <source>
        <dbReference type="EMBL" id="STZ08573.1"/>
    </source>
</evidence>
<dbReference type="InterPro" id="IPR052026">
    <property type="entry name" value="ExeA_AAA_ATPase_DNA-bind"/>
</dbReference>